<dbReference type="AlphaFoldDB" id="A0A2R5FEQ6"/>
<feature type="region of interest" description="Disordered" evidence="1">
    <location>
        <begin position="1"/>
        <end position="29"/>
    </location>
</feature>
<feature type="non-terminal residue" evidence="2">
    <location>
        <position position="1"/>
    </location>
</feature>
<dbReference type="InParanoid" id="A0A2R5FEQ6"/>
<evidence type="ECO:0000313" key="2">
    <source>
        <dbReference type="EMBL" id="GBG16169.1"/>
    </source>
</evidence>
<gene>
    <name evidence="2" type="ORF">FCC1311_116442</name>
</gene>
<proteinExistence type="predicted"/>
<comment type="caution">
    <text evidence="2">The sequence shown here is derived from an EMBL/GenBank/DDBJ whole genome shotgun (WGS) entry which is preliminary data.</text>
</comment>
<dbReference type="Proteomes" id="UP000241890">
    <property type="component" value="Unassembled WGS sequence"/>
</dbReference>
<name>A0A2R5FEQ6_9STRA</name>
<protein>
    <submittedName>
        <fullName evidence="2">Uncharacterized protein</fullName>
    </submittedName>
</protein>
<dbReference type="EMBL" id="BEYU01001195">
    <property type="protein sequence ID" value="GBG16169.1"/>
    <property type="molecule type" value="Genomic_DNA"/>
</dbReference>
<organism evidence="2 3">
    <name type="scientific">Hondaea fermentalgiana</name>
    <dbReference type="NCBI Taxonomy" id="2315210"/>
    <lineage>
        <taxon>Eukaryota</taxon>
        <taxon>Sar</taxon>
        <taxon>Stramenopiles</taxon>
        <taxon>Bigyra</taxon>
        <taxon>Labyrinthulomycetes</taxon>
        <taxon>Thraustochytrida</taxon>
        <taxon>Thraustochytriidae</taxon>
        <taxon>Hondaea</taxon>
    </lineage>
</organism>
<reference evidence="2 3" key="1">
    <citation type="submission" date="2017-12" db="EMBL/GenBank/DDBJ databases">
        <title>Sequencing, de novo assembly and annotation of complete genome of a new Thraustochytrid species, strain FCC1311.</title>
        <authorList>
            <person name="Sedici K."/>
            <person name="Godart F."/>
            <person name="Aiese Cigliano R."/>
            <person name="Sanseverino W."/>
            <person name="Barakat M."/>
            <person name="Ortet P."/>
            <person name="Marechal E."/>
            <person name="Cagnac O."/>
            <person name="Amato A."/>
        </authorList>
    </citation>
    <scope>NUCLEOTIDE SEQUENCE [LARGE SCALE GENOMIC DNA]</scope>
</reference>
<feature type="non-terminal residue" evidence="2">
    <location>
        <position position="29"/>
    </location>
</feature>
<evidence type="ECO:0000256" key="1">
    <source>
        <dbReference type="SAM" id="MobiDB-lite"/>
    </source>
</evidence>
<accession>A0A2R5FEQ6</accession>
<evidence type="ECO:0000313" key="3">
    <source>
        <dbReference type="Proteomes" id="UP000241890"/>
    </source>
</evidence>
<keyword evidence="3" id="KW-1185">Reference proteome</keyword>
<sequence>SFEQPHRLRGRQGAGRRGGAEQVAADALV</sequence>